<accession>A0A6J4VQK1</accession>
<evidence type="ECO:0000259" key="1">
    <source>
        <dbReference type="Pfam" id="PF01909"/>
    </source>
</evidence>
<dbReference type="InterPro" id="IPR043519">
    <property type="entry name" value="NT_sf"/>
</dbReference>
<organism evidence="2">
    <name type="scientific">uncultured Truepera sp</name>
    <dbReference type="NCBI Taxonomy" id="543023"/>
    <lineage>
        <taxon>Bacteria</taxon>
        <taxon>Thermotogati</taxon>
        <taxon>Deinococcota</taxon>
        <taxon>Deinococci</taxon>
        <taxon>Trueperales</taxon>
        <taxon>Trueperaceae</taxon>
        <taxon>Truepera</taxon>
        <taxon>environmental samples</taxon>
    </lineage>
</organism>
<dbReference type="GO" id="GO:0016779">
    <property type="term" value="F:nucleotidyltransferase activity"/>
    <property type="evidence" value="ECO:0007669"/>
    <property type="project" value="InterPro"/>
</dbReference>
<dbReference type="EMBL" id="CADCWP010000268">
    <property type="protein sequence ID" value="CAA9582213.1"/>
    <property type="molecule type" value="Genomic_DNA"/>
</dbReference>
<sequence>MLSAAQLRGLSARFDAPQVQAVLLVGSYARGDAGPYSDVDILRLTPSPLPEVRSHLWQDKLVNVTDADPETSEAWFTEPEQAVEVVLGLRDARVLLDREGAAEALVARARAFVWTPELQEKADRWASTQLASWSEEAHKGLAGLQSGSVGKLLNAQFGLSWGLAKTVRVQRGLLFSNDNAFLTDLQSAFAGTRWLGLLHDVYGLTGLTLPQQVRAGLNLYALTAELLKEVLQARDRPVITHTVALIRLGR</sequence>
<proteinExistence type="predicted"/>
<dbReference type="AlphaFoldDB" id="A0A6J4VQK1"/>
<evidence type="ECO:0000313" key="2">
    <source>
        <dbReference type="EMBL" id="CAA9582213.1"/>
    </source>
</evidence>
<dbReference type="InterPro" id="IPR002934">
    <property type="entry name" value="Polymerase_NTP_transf_dom"/>
</dbReference>
<reference evidence="2" key="1">
    <citation type="submission" date="2020-02" db="EMBL/GenBank/DDBJ databases">
        <authorList>
            <person name="Meier V. D."/>
        </authorList>
    </citation>
    <scope>NUCLEOTIDE SEQUENCE</scope>
    <source>
        <strain evidence="2">AVDCRST_MAG86</strain>
    </source>
</reference>
<feature type="domain" description="Polymerase nucleotidyl transferase" evidence="1">
    <location>
        <begin position="17"/>
        <end position="55"/>
    </location>
</feature>
<dbReference type="Gene3D" id="3.30.460.10">
    <property type="entry name" value="Beta Polymerase, domain 2"/>
    <property type="match status" value="1"/>
</dbReference>
<protein>
    <recommendedName>
        <fullName evidence="1">Polymerase nucleotidyl transferase domain-containing protein</fullName>
    </recommendedName>
</protein>
<dbReference type="Pfam" id="PF01909">
    <property type="entry name" value="NTP_transf_2"/>
    <property type="match status" value="1"/>
</dbReference>
<gene>
    <name evidence="2" type="ORF">AVDCRST_MAG86-3001</name>
</gene>
<name>A0A6J4VQK1_9DEIN</name>
<dbReference type="CDD" id="cd05403">
    <property type="entry name" value="NT_KNTase_like"/>
    <property type="match status" value="1"/>
</dbReference>
<dbReference type="SUPFAM" id="SSF81301">
    <property type="entry name" value="Nucleotidyltransferase"/>
    <property type="match status" value="1"/>
</dbReference>